<dbReference type="GO" id="GO:0055086">
    <property type="term" value="P:nucleobase-containing small molecule metabolic process"/>
    <property type="evidence" value="ECO:0007669"/>
    <property type="project" value="UniProtKB-ARBA"/>
</dbReference>
<dbReference type="SUPFAM" id="SSF53927">
    <property type="entry name" value="Cytidine deaminase-like"/>
    <property type="match status" value="1"/>
</dbReference>
<feature type="active site" description="Proton donor" evidence="12">
    <location>
        <position position="58"/>
    </location>
</feature>
<evidence type="ECO:0000256" key="14">
    <source>
        <dbReference type="PIRSR" id="PIRSR606262-3"/>
    </source>
</evidence>
<feature type="binding site" evidence="14">
    <location>
        <position position="56"/>
    </location>
    <ligand>
        <name>Zn(2+)</name>
        <dbReference type="ChEBI" id="CHEBI:29105"/>
        <note>catalytic</note>
    </ligand>
</feature>
<dbReference type="NCBIfam" id="TIGR01354">
    <property type="entry name" value="cyt_deam_tetra"/>
    <property type="match status" value="1"/>
</dbReference>
<sequence>MTTDDDARLLDRAIEVRGHAYAPYSGFNVGAAVLCSSGAIYAGCNVENSAYPSGICAERSAIAAAIAAGERNIACLAVIADSERPVSPCGMCRQVIAELAPRSRVLLANLRGERVETTPDALLPGAFSAADLPGAPR</sequence>
<dbReference type="EMBL" id="CADCTK010001029">
    <property type="protein sequence ID" value="CAA9294448.1"/>
    <property type="molecule type" value="Genomic_DNA"/>
</dbReference>
<dbReference type="GO" id="GO:0004126">
    <property type="term" value="F:cytidine deaminase activity"/>
    <property type="evidence" value="ECO:0007669"/>
    <property type="project" value="UniProtKB-UniRule"/>
</dbReference>
<evidence type="ECO:0000256" key="8">
    <source>
        <dbReference type="ARBA" id="ARBA00022833"/>
    </source>
</evidence>
<dbReference type="GO" id="GO:0042802">
    <property type="term" value="F:identical protein binding"/>
    <property type="evidence" value="ECO:0007669"/>
    <property type="project" value="UniProtKB-ARBA"/>
</dbReference>
<dbReference type="InterPro" id="IPR016193">
    <property type="entry name" value="Cytidine_deaminase-like"/>
</dbReference>
<comment type="catalytic activity">
    <reaction evidence="11 15">
        <text>cytidine + H2O + H(+) = uridine + NH4(+)</text>
        <dbReference type="Rhea" id="RHEA:16069"/>
        <dbReference type="ChEBI" id="CHEBI:15377"/>
        <dbReference type="ChEBI" id="CHEBI:15378"/>
        <dbReference type="ChEBI" id="CHEBI:16704"/>
        <dbReference type="ChEBI" id="CHEBI:17562"/>
        <dbReference type="ChEBI" id="CHEBI:28938"/>
        <dbReference type="EC" id="3.5.4.5"/>
    </reaction>
</comment>
<reference evidence="17" key="1">
    <citation type="submission" date="2020-02" db="EMBL/GenBank/DDBJ databases">
        <authorList>
            <person name="Meier V. D."/>
        </authorList>
    </citation>
    <scope>NUCLEOTIDE SEQUENCE</scope>
    <source>
        <strain evidence="17">AVDCRST_MAG26</strain>
    </source>
</reference>
<dbReference type="InterPro" id="IPR006262">
    <property type="entry name" value="Cyt_deam_tetra"/>
</dbReference>
<evidence type="ECO:0000256" key="5">
    <source>
        <dbReference type="ARBA" id="ARBA00018266"/>
    </source>
</evidence>
<evidence type="ECO:0000256" key="11">
    <source>
        <dbReference type="ARBA" id="ARBA00049558"/>
    </source>
</evidence>
<dbReference type="FunFam" id="3.40.140.10:FF:000008">
    <property type="entry name" value="Cytidine deaminase"/>
    <property type="match status" value="1"/>
</dbReference>
<evidence type="ECO:0000259" key="16">
    <source>
        <dbReference type="PROSITE" id="PS51747"/>
    </source>
</evidence>
<evidence type="ECO:0000256" key="4">
    <source>
        <dbReference type="ARBA" id="ARBA00012783"/>
    </source>
</evidence>
<gene>
    <name evidence="17" type="ORF">AVDCRST_MAG26-4351</name>
</gene>
<dbReference type="PROSITE" id="PS51747">
    <property type="entry name" value="CYT_DCMP_DEAMINASES_2"/>
    <property type="match status" value="1"/>
</dbReference>
<name>A0A6J4K2W9_9CHLR</name>
<evidence type="ECO:0000256" key="9">
    <source>
        <dbReference type="ARBA" id="ARBA00032005"/>
    </source>
</evidence>
<evidence type="ECO:0000256" key="3">
    <source>
        <dbReference type="ARBA" id="ARBA00006576"/>
    </source>
</evidence>
<feature type="domain" description="CMP/dCMP-type deaminase" evidence="16">
    <location>
        <begin position="4"/>
        <end position="130"/>
    </location>
</feature>
<organism evidence="17">
    <name type="scientific">uncultured Chloroflexia bacterium</name>
    <dbReference type="NCBI Taxonomy" id="1672391"/>
    <lineage>
        <taxon>Bacteria</taxon>
        <taxon>Bacillati</taxon>
        <taxon>Chloroflexota</taxon>
        <taxon>Chloroflexia</taxon>
        <taxon>environmental samples</taxon>
    </lineage>
</organism>
<dbReference type="PANTHER" id="PTHR11644">
    <property type="entry name" value="CYTIDINE DEAMINASE"/>
    <property type="match status" value="1"/>
</dbReference>
<dbReference type="CDD" id="cd01283">
    <property type="entry name" value="cytidine_deaminase"/>
    <property type="match status" value="1"/>
</dbReference>
<comment type="cofactor">
    <cofactor evidence="1 14 15">
        <name>Zn(2+)</name>
        <dbReference type="ChEBI" id="CHEBI:29105"/>
    </cofactor>
</comment>
<evidence type="ECO:0000256" key="10">
    <source>
        <dbReference type="ARBA" id="ARBA00049252"/>
    </source>
</evidence>
<dbReference type="PROSITE" id="PS00903">
    <property type="entry name" value="CYT_DCMP_DEAMINASES_1"/>
    <property type="match status" value="1"/>
</dbReference>
<dbReference type="Pfam" id="PF00383">
    <property type="entry name" value="dCMP_cyt_deam_1"/>
    <property type="match status" value="1"/>
</dbReference>
<dbReference type="InterPro" id="IPR002125">
    <property type="entry name" value="CMP_dCMP_dom"/>
</dbReference>
<comment type="catalytic activity">
    <reaction evidence="10 15">
        <text>2'-deoxycytidine + H2O + H(+) = 2'-deoxyuridine + NH4(+)</text>
        <dbReference type="Rhea" id="RHEA:13433"/>
        <dbReference type="ChEBI" id="CHEBI:15377"/>
        <dbReference type="ChEBI" id="CHEBI:15378"/>
        <dbReference type="ChEBI" id="CHEBI:15698"/>
        <dbReference type="ChEBI" id="CHEBI:16450"/>
        <dbReference type="ChEBI" id="CHEBI:28938"/>
        <dbReference type="EC" id="3.5.4.5"/>
    </reaction>
</comment>
<feature type="binding site" evidence="14">
    <location>
        <position position="89"/>
    </location>
    <ligand>
        <name>Zn(2+)</name>
        <dbReference type="ChEBI" id="CHEBI:29105"/>
        <note>catalytic</note>
    </ligand>
</feature>
<keyword evidence="8 14" id="KW-0862">Zinc</keyword>
<evidence type="ECO:0000256" key="1">
    <source>
        <dbReference type="ARBA" id="ARBA00001947"/>
    </source>
</evidence>
<feature type="binding site" evidence="14">
    <location>
        <position position="92"/>
    </location>
    <ligand>
        <name>Zn(2+)</name>
        <dbReference type="ChEBI" id="CHEBI:29105"/>
        <note>catalytic</note>
    </ligand>
</feature>
<evidence type="ECO:0000256" key="7">
    <source>
        <dbReference type="ARBA" id="ARBA00022801"/>
    </source>
</evidence>
<keyword evidence="6 14" id="KW-0479">Metal-binding</keyword>
<dbReference type="GO" id="GO:0005829">
    <property type="term" value="C:cytosol"/>
    <property type="evidence" value="ECO:0007669"/>
    <property type="project" value="TreeGrafter"/>
</dbReference>
<evidence type="ECO:0000313" key="17">
    <source>
        <dbReference type="EMBL" id="CAA9294448.1"/>
    </source>
</evidence>
<dbReference type="Gene3D" id="3.40.140.10">
    <property type="entry name" value="Cytidine Deaminase, domain 2"/>
    <property type="match status" value="1"/>
</dbReference>
<dbReference type="EC" id="3.5.4.5" evidence="4 15"/>
<evidence type="ECO:0000256" key="6">
    <source>
        <dbReference type="ARBA" id="ARBA00022723"/>
    </source>
</evidence>
<evidence type="ECO:0000256" key="13">
    <source>
        <dbReference type="PIRSR" id="PIRSR606262-2"/>
    </source>
</evidence>
<dbReference type="PANTHER" id="PTHR11644:SF2">
    <property type="entry name" value="CYTIDINE DEAMINASE"/>
    <property type="match status" value="1"/>
</dbReference>
<comment type="similarity">
    <text evidence="3 15">Belongs to the cytidine and deoxycytidylate deaminase family.</text>
</comment>
<protein>
    <recommendedName>
        <fullName evidence="5 15">Cytidine deaminase</fullName>
        <ecNumber evidence="4 15">3.5.4.5</ecNumber>
    </recommendedName>
    <alternativeName>
        <fullName evidence="9 15">Cytidine aminohydrolase</fullName>
    </alternativeName>
</protein>
<comment type="function">
    <text evidence="2 15">This enzyme scavenges exogenous and endogenous cytidine and 2'-deoxycytidine for UMP synthesis.</text>
</comment>
<dbReference type="GO" id="GO:0072527">
    <property type="term" value="P:pyrimidine-containing compound metabolic process"/>
    <property type="evidence" value="ECO:0007669"/>
    <property type="project" value="UniProtKB-ARBA"/>
</dbReference>
<dbReference type="InterPro" id="IPR050202">
    <property type="entry name" value="Cyt/Deoxycyt_deaminase"/>
</dbReference>
<dbReference type="InterPro" id="IPR016192">
    <property type="entry name" value="APOBEC/CMP_deaminase_Zn-bd"/>
</dbReference>
<evidence type="ECO:0000256" key="15">
    <source>
        <dbReference type="RuleBase" id="RU364006"/>
    </source>
</evidence>
<feature type="binding site" evidence="13">
    <location>
        <begin position="45"/>
        <end position="51"/>
    </location>
    <ligand>
        <name>substrate</name>
    </ligand>
</feature>
<evidence type="ECO:0000256" key="12">
    <source>
        <dbReference type="PIRSR" id="PIRSR606262-1"/>
    </source>
</evidence>
<evidence type="ECO:0000256" key="2">
    <source>
        <dbReference type="ARBA" id="ARBA00003949"/>
    </source>
</evidence>
<proteinExistence type="inferred from homology"/>
<dbReference type="AlphaFoldDB" id="A0A6J4K2W9"/>
<dbReference type="NCBIfam" id="NF004064">
    <property type="entry name" value="PRK05578.1"/>
    <property type="match status" value="1"/>
</dbReference>
<dbReference type="GO" id="GO:0008270">
    <property type="term" value="F:zinc ion binding"/>
    <property type="evidence" value="ECO:0007669"/>
    <property type="project" value="UniProtKB-UniRule"/>
</dbReference>
<keyword evidence="7 15" id="KW-0378">Hydrolase</keyword>
<accession>A0A6J4K2W9</accession>